<keyword evidence="3 5" id="KW-0378">Hydrolase</keyword>
<dbReference type="InterPro" id="IPR011059">
    <property type="entry name" value="Metal-dep_hydrolase_composite"/>
</dbReference>
<keyword evidence="2" id="KW-0479">Metal-binding</keyword>
<feature type="domain" description="Amidohydrolase-related" evidence="6">
    <location>
        <begin position="46"/>
        <end position="355"/>
    </location>
</feature>
<evidence type="ECO:0000256" key="5">
    <source>
        <dbReference type="PIRNR" id="PIRNR038994"/>
    </source>
</evidence>
<organism evidence="7 8">
    <name type="scientific">Pelomonas lactea</name>
    <dbReference type="NCBI Taxonomy" id="3299030"/>
    <lineage>
        <taxon>Bacteria</taxon>
        <taxon>Pseudomonadati</taxon>
        <taxon>Pseudomonadota</taxon>
        <taxon>Betaproteobacteria</taxon>
        <taxon>Burkholderiales</taxon>
        <taxon>Sphaerotilaceae</taxon>
        <taxon>Roseateles</taxon>
    </lineage>
</organism>
<evidence type="ECO:0000313" key="8">
    <source>
        <dbReference type="Proteomes" id="UP001606302"/>
    </source>
</evidence>
<dbReference type="RefSeq" id="WP_394513372.1">
    <property type="nucleotide sequence ID" value="NZ_JBIGHX010000009.1"/>
</dbReference>
<evidence type="ECO:0000256" key="2">
    <source>
        <dbReference type="ARBA" id="ARBA00022723"/>
    </source>
</evidence>
<dbReference type="Gene3D" id="3.20.20.140">
    <property type="entry name" value="Metal-dependent hydrolases"/>
    <property type="match status" value="1"/>
</dbReference>
<dbReference type="InterPro" id="IPR003764">
    <property type="entry name" value="GlcNAc_6-P_deAcase"/>
</dbReference>
<keyword evidence="8" id="KW-1185">Reference proteome</keyword>
<dbReference type="SUPFAM" id="SSF51556">
    <property type="entry name" value="Metallo-dependent hydrolases"/>
    <property type="match status" value="1"/>
</dbReference>
<accession>A0ABW7GQ62</accession>
<evidence type="ECO:0000256" key="1">
    <source>
        <dbReference type="ARBA" id="ARBA00010716"/>
    </source>
</evidence>
<evidence type="ECO:0000256" key="4">
    <source>
        <dbReference type="ARBA" id="ARBA00023277"/>
    </source>
</evidence>
<gene>
    <name evidence="7" type="primary">nagA</name>
    <name evidence="7" type="ORF">ACG04Q_21165</name>
</gene>
<dbReference type="PANTHER" id="PTHR11113:SF14">
    <property type="entry name" value="N-ACETYLGLUCOSAMINE-6-PHOSPHATE DEACETYLASE"/>
    <property type="match status" value="1"/>
</dbReference>
<evidence type="ECO:0000259" key="6">
    <source>
        <dbReference type="Pfam" id="PF01979"/>
    </source>
</evidence>
<evidence type="ECO:0000313" key="7">
    <source>
        <dbReference type="EMBL" id="MFG6464093.1"/>
    </source>
</evidence>
<dbReference type="Pfam" id="PF01979">
    <property type="entry name" value="Amidohydro_1"/>
    <property type="match status" value="1"/>
</dbReference>
<dbReference type="Proteomes" id="UP001606302">
    <property type="component" value="Unassembled WGS sequence"/>
</dbReference>
<sequence>MTRLEGDIVTPQGVIAGHLDLANGRIQAVHGTPIAAERAGERGRPVLLPGFIDIHVHGGGGRDTMEGGDAIDAIARRHVRHGTTGLLATTMTAPLADIESALRALGPVCRERGAQSARVLGVHLEGPYISPGRLGAQPAYAIPATLDEVLRLNALAPIKVLTLAPEMEGHLALIGPLRDAGIRVQIGHSNGSYDDGVAALNAGASGFTHLFNAMTGLHHREPGMVGAALAHGQHAELIPDLLHVHPGAIRAALRCIPHLFCVTDSTAAAGMPDGEYRLGEHMVQKCLGGVRLPDGTLAGSALTMDQALRNLVHKLDLRLPDAVRRVATAAADYLGLADRGRLAVGAWADVVVMDAGLALRRVFVEGEEIDVVADA</sequence>
<dbReference type="Gene3D" id="2.30.40.10">
    <property type="entry name" value="Urease, subunit C, domain 1"/>
    <property type="match status" value="1"/>
</dbReference>
<dbReference type="InterPro" id="IPR032466">
    <property type="entry name" value="Metal_Hydrolase"/>
</dbReference>
<dbReference type="InterPro" id="IPR006680">
    <property type="entry name" value="Amidohydro-rel"/>
</dbReference>
<dbReference type="EMBL" id="JBIGHX010000009">
    <property type="protein sequence ID" value="MFG6464093.1"/>
    <property type="molecule type" value="Genomic_DNA"/>
</dbReference>
<dbReference type="GO" id="GO:0008448">
    <property type="term" value="F:N-acetylglucosamine-6-phosphate deacetylase activity"/>
    <property type="evidence" value="ECO:0007669"/>
    <property type="project" value="UniProtKB-EC"/>
</dbReference>
<name>A0ABW7GQ62_9BURK</name>
<evidence type="ECO:0000256" key="3">
    <source>
        <dbReference type="ARBA" id="ARBA00022801"/>
    </source>
</evidence>
<dbReference type="NCBIfam" id="TIGR00221">
    <property type="entry name" value="nagA"/>
    <property type="match status" value="1"/>
</dbReference>
<keyword evidence="4 5" id="KW-0119">Carbohydrate metabolism</keyword>
<proteinExistence type="inferred from homology"/>
<dbReference type="PIRSF" id="PIRSF038994">
    <property type="entry name" value="NagA"/>
    <property type="match status" value="1"/>
</dbReference>
<comment type="similarity">
    <text evidence="1 5">Belongs to the metallo-dependent hydrolases superfamily. NagA family.</text>
</comment>
<dbReference type="PANTHER" id="PTHR11113">
    <property type="entry name" value="N-ACETYLGLUCOSAMINE-6-PHOSPHATE DEACETYLASE"/>
    <property type="match status" value="1"/>
</dbReference>
<dbReference type="EC" id="3.5.1.25" evidence="7"/>
<protein>
    <submittedName>
        <fullName evidence="7">N-acetylglucosamine-6-phosphate deacetylase</fullName>
        <ecNumber evidence="7">3.5.1.25</ecNumber>
    </submittedName>
</protein>
<comment type="caution">
    <text evidence="7">The sequence shown here is derived from an EMBL/GenBank/DDBJ whole genome shotgun (WGS) entry which is preliminary data.</text>
</comment>
<dbReference type="CDD" id="cd00854">
    <property type="entry name" value="NagA"/>
    <property type="match status" value="1"/>
</dbReference>
<reference evidence="7 8" key="1">
    <citation type="submission" date="2024-08" db="EMBL/GenBank/DDBJ databases">
        <authorList>
            <person name="Lu H."/>
        </authorList>
    </citation>
    <scope>NUCLEOTIDE SEQUENCE [LARGE SCALE GENOMIC DNA]</scope>
    <source>
        <strain evidence="7 8">DXS20W</strain>
    </source>
</reference>
<dbReference type="SUPFAM" id="SSF51338">
    <property type="entry name" value="Composite domain of metallo-dependent hydrolases"/>
    <property type="match status" value="1"/>
</dbReference>